<dbReference type="InterPro" id="IPR045570">
    <property type="entry name" value="Metalloprtase-TldD/E_cen_dom"/>
</dbReference>
<keyword evidence="6" id="KW-1185">Reference proteome</keyword>
<feature type="domain" description="Metalloprotease TldD/E C-terminal" evidence="3">
    <location>
        <begin position="225"/>
        <end position="446"/>
    </location>
</feature>
<dbReference type="Proteomes" id="UP001314903">
    <property type="component" value="Unassembled WGS sequence"/>
</dbReference>
<gene>
    <name evidence="5" type="ORF">J2Z35_000257</name>
</gene>
<name>A0ABS4KFE2_9FIRM</name>
<dbReference type="InterPro" id="IPR002510">
    <property type="entry name" value="Metalloprtase-TldD/E_N"/>
</dbReference>
<sequence length="447" mass="48981">MMDKWIDELFAIGKDKGFENQEIYYESSNSLKISVFEGNVDKFNLSEEGGLSYRGIVNGKMGYAFTETFDDEAIKMLVDEAYENALAIESLDPVCLHDGKGEYSVLDCSSLDNSVSVEDKIQFMLNLEKQILDKDSRILRLSNNSYVESRYEKWIKNTKGLDMKENKSHIYAYAVAVAKEGNDTRTGIGLSTGDSFSSISYPSIADDAVNQALGMLRAKAIPSVKCPVIFENKAFASFLSQFTNHFSAEQVQKKLSGLVDKLETSIGSKYVNITDNPHIKEGLNSTAFDDEGVATYVKPLVKNGVLKTYLYNLQTAEKDKVKSTGNAAKSSYKGSVEIAPINFCLEPSEISLGNLLKQNYYGVFITELQGLHAGINSISGDFSLQCHGYLIEKGDLTKPVSQITVSGNFFELLKDINGVANDFLLSPLTVGCGSPSVSVSSLSISGN</sequence>
<dbReference type="Pfam" id="PF01523">
    <property type="entry name" value="PmbA_TldD_1st"/>
    <property type="match status" value="1"/>
</dbReference>
<comment type="similarity">
    <text evidence="1">Belongs to the peptidase U62 family.</text>
</comment>
<accession>A0ABS4KFE2</accession>
<evidence type="ECO:0000313" key="6">
    <source>
        <dbReference type="Proteomes" id="UP001314903"/>
    </source>
</evidence>
<evidence type="ECO:0000256" key="1">
    <source>
        <dbReference type="ARBA" id="ARBA00005836"/>
    </source>
</evidence>
<dbReference type="SUPFAM" id="SSF111283">
    <property type="entry name" value="Putative modulator of DNA gyrase, PmbA/TldD"/>
    <property type="match status" value="1"/>
</dbReference>
<organism evidence="5 6">
    <name type="scientific">Acetoanaerobium pronyense</name>
    <dbReference type="NCBI Taxonomy" id="1482736"/>
    <lineage>
        <taxon>Bacteria</taxon>
        <taxon>Bacillati</taxon>
        <taxon>Bacillota</taxon>
        <taxon>Clostridia</taxon>
        <taxon>Peptostreptococcales</taxon>
        <taxon>Filifactoraceae</taxon>
        <taxon>Acetoanaerobium</taxon>
    </lineage>
</organism>
<feature type="domain" description="Metalloprotease TldD/E central" evidence="4">
    <location>
        <begin position="113"/>
        <end position="216"/>
    </location>
</feature>
<proteinExistence type="inferred from homology"/>
<evidence type="ECO:0000259" key="4">
    <source>
        <dbReference type="Pfam" id="PF19290"/>
    </source>
</evidence>
<dbReference type="Gene3D" id="3.30.2290.10">
    <property type="entry name" value="PmbA/TldD superfamily"/>
    <property type="match status" value="1"/>
</dbReference>
<dbReference type="InterPro" id="IPR045569">
    <property type="entry name" value="Metalloprtase-TldD/E_C"/>
</dbReference>
<protein>
    <submittedName>
        <fullName evidence="5">PmbA protein</fullName>
    </submittedName>
</protein>
<evidence type="ECO:0000259" key="3">
    <source>
        <dbReference type="Pfam" id="PF19289"/>
    </source>
</evidence>
<dbReference type="InterPro" id="IPR035068">
    <property type="entry name" value="TldD/PmbA_N"/>
</dbReference>
<dbReference type="RefSeq" id="WP_209658571.1">
    <property type="nucleotide sequence ID" value="NZ_JAGGLI010000002.1"/>
</dbReference>
<reference evidence="5 6" key="1">
    <citation type="submission" date="2021-03" db="EMBL/GenBank/DDBJ databases">
        <title>Genomic Encyclopedia of Type Strains, Phase IV (KMG-IV): sequencing the most valuable type-strain genomes for metagenomic binning, comparative biology and taxonomic classification.</title>
        <authorList>
            <person name="Goeker M."/>
        </authorList>
    </citation>
    <scope>NUCLEOTIDE SEQUENCE [LARGE SCALE GENOMIC DNA]</scope>
    <source>
        <strain evidence="5 6">DSM 27512</strain>
    </source>
</reference>
<feature type="domain" description="Metalloprotease TldD/E N-terminal" evidence="2">
    <location>
        <begin position="22"/>
        <end position="85"/>
    </location>
</feature>
<dbReference type="EMBL" id="JAGGLI010000002">
    <property type="protein sequence ID" value="MBP2026468.1"/>
    <property type="molecule type" value="Genomic_DNA"/>
</dbReference>
<evidence type="ECO:0000313" key="5">
    <source>
        <dbReference type="EMBL" id="MBP2026468.1"/>
    </source>
</evidence>
<evidence type="ECO:0000259" key="2">
    <source>
        <dbReference type="Pfam" id="PF01523"/>
    </source>
</evidence>
<comment type="caution">
    <text evidence="5">The sequence shown here is derived from an EMBL/GenBank/DDBJ whole genome shotgun (WGS) entry which is preliminary data.</text>
</comment>
<dbReference type="PANTHER" id="PTHR43421:SF1">
    <property type="entry name" value="METALLOPROTEASE PMBA"/>
    <property type="match status" value="1"/>
</dbReference>
<dbReference type="Pfam" id="PF19290">
    <property type="entry name" value="PmbA_TldD_2nd"/>
    <property type="match status" value="1"/>
</dbReference>
<dbReference type="InterPro" id="IPR036059">
    <property type="entry name" value="TldD/PmbA_sf"/>
</dbReference>
<dbReference type="PANTHER" id="PTHR43421">
    <property type="entry name" value="METALLOPROTEASE PMBA"/>
    <property type="match status" value="1"/>
</dbReference>
<dbReference type="InterPro" id="IPR047657">
    <property type="entry name" value="PmbA"/>
</dbReference>
<dbReference type="Pfam" id="PF19289">
    <property type="entry name" value="PmbA_TldD_3rd"/>
    <property type="match status" value="1"/>
</dbReference>